<comment type="caution">
    <text evidence="2">The sequence shown here is derived from an EMBL/GenBank/DDBJ whole genome shotgun (WGS) entry which is preliminary data.</text>
</comment>
<gene>
    <name evidence="2" type="ORF">AX018_101151</name>
</gene>
<feature type="compositionally biased region" description="Basic and acidic residues" evidence="1">
    <location>
        <begin position="347"/>
        <end position="358"/>
    </location>
</feature>
<protein>
    <submittedName>
        <fullName evidence="2">Uncharacterized protein</fullName>
    </submittedName>
</protein>
<evidence type="ECO:0000313" key="2">
    <source>
        <dbReference type="EMBL" id="RAR84333.1"/>
    </source>
</evidence>
<name>A0A328ZGL2_9BURK</name>
<evidence type="ECO:0000256" key="1">
    <source>
        <dbReference type="SAM" id="MobiDB-lite"/>
    </source>
</evidence>
<evidence type="ECO:0000313" key="3">
    <source>
        <dbReference type="Proteomes" id="UP000248856"/>
    </source>
</evidence>
<proteinExistence type="predicted"/>
<dbReference type="EMBL" id="QLTA01000011">
    <property type="protein sequence ID" value="RAR84333.1"/>
    <property type="molecule type" value="Genomic_DNA"/>
</dbReference>
<dbReference type="AlphaFoldDB" id="A0A328ZGL2"/>
<accession>A0A328ZGL2</accession>
<reference evidence="2 3" key="1">
    <citation type="submission" date="2018-06" db="EMBL/GenBank/DDBJ databases">
        <title>Genomic Encyclopedia of Archaeal and Bacterial Type Strains, Phase II (KMG-II): from individual species to whole genera.</title>
        <authorList>
            <person name="Goeker M."/>
        </authorList>
    </citation>
    <scope>NUCLEOTIDE SEQUENCE [LARGE SCALE GENOMIC DNA]</scope>
    <source>
        <strain evidence="2 3">CFPB 3232</strain>
    </source>
</reference>
<feature type="region of interest" description="Disordered" evidence="1">
    <location>
        <begin position="346"/>
        <end position="378"/>
    </location>
</feature>
<dbReference type="RefSeq" id="WP_211322389.1">
    <property type="nucleotide sequence ID" value="NZ_CBCSGC010000245.1"/>
</dbReference>
<feature type="region of interest" description="Disordered" evidence="1">
    <location>
        <begin position="1"/>
        <end position="25"/>
    </location>
</feature>
<keyword evidence="3" id="KW-1185">Reference proteome</keyword>
<dbReference type="Proteomes" id="UP000248856">
    <property type="component" value="Unassembled WGS sequence"/>
</dbReference>
<organism evidence="2 3">
    <name type="scientific">Paracidovorax anthurii</name>
    <dbReference type="NCBI Taxonomy" id="78229"/>
    <lineage>
        <taxon>Bacteria</taxon>
        <taxon>Pseudomonadati</taxon>
        <taxon>Pseudomonadota</taxon>
        <taxon>Betaproteobacteria</taxon>
        <taxon>Burkholderiales</taxon>
        <taxon>Comamonadaceae</taxon>
        <taxon>Paracidovorax</taxon>
    </lineage>
</organism>
<sequence>MRGFMAWGSSRKEPEPGPEPEPRAWIGSHASEAKAARRRLLDEAALLPRQVHNDSPLSIAPYPLDTYMASDGQSTVLVPAQELVPDLLRSDTFIELSPERLNQANALSTKHPGVKTQMPDTKPQLRVITPAVAANLASAREAIDLVKALLPGGAGNQIKDLAATGGDSLLRSSLSHTQTDHPVIRAFLAIQWQGGYCDAQASLAYQLLSQNPALAHSRIDLVSGRSSDGNHTFVVIRGQEPEHDIVVDPWAPFASPTLVQDALPLHRTLLGAAGSSISHTKPAGDLLPKLEIKEALRRQAITQEQSPIRDRFVAEKFRDPESHIADHVKDPEDRWDVPFSGNPNVRYDVHDESGRRLNDSPIRFDMQRAASSAGPRQP</sequence>